<organism evidence="2 3">
    <name type="scientific">Caerostris extrusa</name>
    <name type="common">Bark spider</name>
    <name type="synonym">Caerostris bankana</name>
    <dbReference type="NCBI Taxonomy" id="172846"/>
    <lineage>
        <taxon>Eukaryota</taxon>
        <taxon>Metazoa</taxon>
        <taxon>Ecdysozoa</taxon>
        <taxon>Arthropoda</taxon>
        <taxon>Chelicerata</taxon>
        <taxon>Arachnida</taxon>
        <taxon>Araneae</taxon>
        <taxon>Araneomorphae</taxon>
        <taxon>Entelegynae</taxon>
        <taxon>Araneoidea</taxon>
        <taxon>Araneidae</taxon>
        <taxon>Caerostris</taxon>
    </lineage>
</organism>
<evidence type="ECO:0000256" key="1">
    <source>
        <dbReference type="SAM" id="MobiDB-lite"/>
    </source>
</evidence>
<keyword evidence="3" id="KW-1185">Reference proteome</keyword>
<proteinExistence type="predicted"/>
<name>A0AAV4PYG0_CAEEX</name>
<dbReference type="EMBL" id="BPLR01005275">
    <property type="protein sequence ID" value="GIY01182.1"/>
    <property type="molecule type" value="Genomic_DNA"/>
</dbReference>
<comment type="caution">
    <text evidence="2">The sequence shown here is derived from an EMBL/GenBank/DDBJ whole genome shotgun (WGS) entry which is preliminary data.</text>
</comment>
<feature type="region of interest" description="Disordered" evidence="1">
    <location>
        <begin position="141"/>
        <end position="170"/>
    </location>
</feature>
<reference evidence="2 3" key="1">
    <citation type="submission" date="2021-06" db="EMBL/GenBank/DDBJ databases">
        <title>Caerostris extrusa draft genome.</title>
        <authorList>
            <person name="Kono N."/>
            <person name="Arakawa K."/>
        </authorList>
    </citation>
    <scope>NUCLEOTIDE SEQUENCE [LARGE SCALE GENOMIC DNA]</scope>
</reference>
<accession>A0AAV4PYG0</accession>
<gene>
    <name evidence="2" type="ORF">CEXT_213201</name>
</gene>
<feature type="region of interest" description="Disordered" evidence="1">
    <location>
        <begin position="97"/>
        <end position="120"/>
    </location>
</feature>
<dbReference type="AlphaFoldDB" id="A0AAV4PYG0"/>
<evidence type="ECO:0000313" key="3">
    <source>
        <dbReference type="Proteomes" id="UP001054945"/>
    </source>
</evidence>
<evidence type="ECO:0000313" key="2">
    <source>
        <dbReference type="EMBL" id="GIY01182.1"/>
    </source>
</evidence>
<dbReference type="Proteomes" id="UP001054945">
    <property type="component" value="Unassembled WGS sequence"/>
</dbReference>
<protein>
    <submittedName>
        <fullName evidence="2">Uncharacterized protein</fullName>
    </submittedName>
</protein>
<sequence>MLKASEESYFNRPCSEKCFRNYFKHDIQTANDRWSRCQFRRAKLARYIIARRRGIKISLSLSQRAGKSGNTMTQFGGEHSTDTNKSTLQIERPLQVNNSTTPKSPLSHPNHTSQKLSNPRTYLAKSYTSSVIIYAIGLTVPENPRQPSKRGSLLRQGGRVAPSPPRVIES</sequence>